<feature type="chain" id="PRO_5001864008" evidence="1">
    <location>
        <begin position="21"/>
        <end position="275"/>
    </location>
</feature>
<feature type="signal peptide" evidence="1">
    <location>
        <begin position="1"/>
        <end position="20"/>
    </location>
</feature>
<dbReference type="EMBL" id="BBMR01000004">
    <property type="protein sequence ID" value="GAL19786.1"/>
    <property type="molecule type" value="Genomic_DNA"/>
</dbReference>
<evidence type="ECO:0000313" key="2">
    <source>
        <dbReference type="EMBL" id="GAL19786.1"/>
    </source>
</evidence>
<comment type="caution">
    <text evidence="2">The sequence shown here is derived from an EMBL/GenBank/DDBJ whole genome shotgun (WGS) entry which is preliminary data.</text>
</comment>
<evidence type="ECO:0000313" key="3">
    <source>
        <dbReference type="Proteomes" id="UP000029228"/>
    </source>
</evidence>
<protein>
    <submittedName>
        <fullName evidence="2">VvgS protein</fullName>
    </submittedName>
</protein>
<dbReference type="AlphaFoldDB" id="A0A090RWX4"/>
<sequence length="275" mass="30385">MLRKTVVVMSLLLGACSSLDSESDFSQSVESVSHKGDKITVVGKKYSPEIDSSNGGDILKSNALVVLQASRNPEEKSVTGYMNMEVSYFKSYTEFEKASYQGKLFDLTELKPSTSVCTEHCTATQYISFPIDQSVLNSANGGNFKFDLVTNSDYKVTFIIANGYIKSLSDELANQRGQTNAVATTAAIAAAPVIATSAGEPEIESGAKSVQMIQYWYDKAPAAEREEFVDWAYQYRKTGSDVATFKSQPAQMMQYWYNEASLEERQKALSWLISR</sequence>
<proteinExistence type="predicted"/>
<dbReference type="Pfam" id="PF09829">
    <property type="entry name" value="DUF2057"/>
    <property type="match status" value="1"/>
</dbReference>
<organism evidence="2 3">
    <name type="scientific">Vibrio maritimus</name>
    <dbReference type="NCBI Taxonomy" id="990268"/>
    <lineage>
        <taxon>Bacteria</taxon>
        <taxon>Pseudomonadati</taxon>
        <taxon>Pseudomonadota</taxon>
        <taxon>Gammaproteobacteria</taxon>
        <taxon>Vibrionales</taxon>
        <taxon>Vibrionaceae</taxon>
        <taxon>Vibrio</taxon>
    </lineage>
</organism>
<keyword evidence="1" id="KW-0732">Signal</keyword>
<accession>A0A090RWX4</accession>
<evidence type="ECO:0000256" key="1">
    <source>
        <dbReference type="SAM" id="SignalP"/>
    </source>
</evidence>
<keyword evidence="3" id="KW-1185">Reference proteome</keyword>
<name>A0A090RWX4_9VIBR</name>
<dbReference type="OrthoDB" id="6214057at2"/>
<reference evidence="2 3" key="1">
    <citation type="submission" date="2014-09" db="EMBL/GenBank/DDBJ databases">
        <title>Vibrio maritimus JCM 19235. (C45) whole genome shotgun sequence.</title>
        <authorList>
            <person name="Sawabe T."/>
            <person name="Meirelles P."/>
            <person name="Nakanishi M."/>
            <person name="Sayaka M."/>
            <person name="Hattori M."/>
            <person name="Ohkuma M."/>
        </authorList>
    </citation>
    <scope>NUCLEOTIDE SEQUENCE [LARGE SCALE GENOMIC DNA]</scope>
    <source>
        <strain evidence="3">JCM19235</strain>
    </source>
</reference>
<dbReference type="InterPro" id="IPR018635">
    <property type="entry name" value="UPF0319"/>
</dbReference>
<dbReference type="Proteomes" id="UP000029228">
    <property type="component" value="Unassembled WGS sequence"/>
</dbReference>
<dbReference type="STRING" id="990268.JCM19235_1142"/>
<dbReference type="PROSITE" id="PS51257">
    <property type="entry name" value="PROKAR_LIPOPROTEIN"/>
    <property type="match status" value="1"/>
</dbReference>
<gene>
    <name evidence="2" type="ORF">JCM19235_1142</name>
</gene>